<keyword evidence="3" id="KW-1185">Reference proteome</keyword>
<gene>
    <name evidence="2" type="ORF">M9Y10_031839</name>
</gene>
<evidence type="ECO:0000259" key="1">
    <source>
        <dbReference type="PROSITE" id="PS50011"/>
    </source>
</evidence>
<organism evidence="2 3">
    <name type="scientific">Tritrichomonas musculus</name>
    <dbReference type="NCBI Taxonomy" id="1915356"/>
    <lineage>
        <taxon>Eukaryota</taxon>
        <taxon>Metamonada</taxon>
        <taxon>Parabasalia</taxon>
        <taxon>Tritrichomonadida</taxon>
        <taxon>Tritrichomonadidae</taxon>
        <taxon>Tritrichomonas</taxon>
    </lineage>
</organism>
<sequence>MNVEDIFFDVSYFKIRKLISKGNFADYYIAKNRENLSKHAAKIYITDEPISWSDQIDVLREAMILNKLQHPSIIKFYGVNFQSFQDPMQIKPSILLEYHPNGSLRKLLDKERRGICPTEWTLTKKYINILGISHAMSHIHQHGIIHRNLKPENILLDKNYYPIVSDFILARIFPFELNKAIKIPLQNAVGTPLYMAPEMTFKDDFYGVGVDVYAFAMIAYEMLTGKMPGFETGLNFSILRVDRPFYRPRFDKNVSVKMKELIVKCLDSWPDDRPSFDEIYNELSTDFSYFCGDFDRQEIENFINLIEGKSSNSDEISNSSSKEQFELNVDDDCYQSICQISDGEFAKSFKIANRETKKPLFKYVMKVKCGDVQGLIKEFKFLHSLKHPCVCHLLGMNLDNNDEVSFYNEFVDLKLADCLEFSIINSTLKMRIVVEILHGLMFLNRNGLVYRNFDINSIMLNSIFNVKIIGFESARINQFLLNDEHLNAFRSPEELSTDVYDFKSVVYSFGVVLYCILVGDSSMRIDEVFKFLSSCSNGDDSSISKCGIELIAKCLSEDPRNRPTFEDILYNLRENDFLLLSDVDPSIVIERDKELDLL</sequence>
<dbReference type="InterPro" id="IPR051681">
    <property type="entry name" value="Ser/Thr_Kinases-Pseudokinases"/>
</dbReference>
<dbReference type="Pfam" id="PF00069">
    <property type="entry name" value="Pkinase"/>
    <property type="match status" value="2"/>
</dbReference>
<dbReference type="Proteomes" id="UP001470230">
    <property type="component" value="Unassembled WGS sequence"/>
</dbReference>
<proteinExistence type="predicted"/>
<feature type="domain" description="Protein kinase" evidence="1">
    <location>
        <begin position="13"/>
        <end position="290"/>
    </location>
</feature>
<dbReference type="PROSITE" id="PS50011">
    <property type="entry name" value="PROTEIN_KINASE_DOM"/>
    <property type="match status" value="2"/>
</dbReference>
<feature type="domain" description="Protein kinase" evidence="1">
    <location>
        <begin position="334"/>
        <end position="578"/>
    </location>
</feature>
<name>A0ABR2GZW4_9EUKA</name>
<evidence type="ECO:0000313" key="2">
    <source>
        <dbReference type="EMBL" id="KAK8839484.1"/>
    </source>
</evidence>
<protein>
    <recommendedName>
        <fullName evidence="1">Protein kinase domain-containing protein</fullName>
    </recommendedName>
</protein>
<dbReference type="Gene3D" id="3.30.200.20">
    <property type="entry name" value="Phosphorylase Kinase, domain 1"/>
    <property type="match status" value="1"/>
</dbReference>
<accession>A0ABR2GZW4</accession>
<dbReference type="CDD" id="cd00180">
    <property type="entry name" value="PKc"/>
    <property type="match status" value="1"/>
</dbReference>
<dbReference type="SUPFAM" id="SSF56112">
    <property type="entry name" value="Protein kinase-like (PK-like)"/>
    <property type="match status" value="2"/>
</dbReference>
<dbReference type="Gene3D" id="1.10.510.10">
    <property type="entry name" value="Transferase(Phosphotransferase) domain 1"/>
    <property type="match status" value="2"/>
</dbReference>
<evidence type="ECO:0000313" key="3">
    <source>
        <dbReference type="Proteomes" id="UP001470230"/>
    </source>
</evidence>
<dbReference type="InterPro" id="IPR000719">
    <property type="entry name" value="Prot_kinase_dom"/>
</dbReference>
<dbReference type="InterPro" id="IPR011009">
    <property type="entry name" value="Kinase-like_dom_sf"/>
</dbReference>
<dbReference type="EMBL" id="JAPFFF010000051">
    <property type="protein sequence ID" value="KAK8839484.1"/>
    <property type="molecule type" value="Genomic_DNA"/>
</dbReference>
<reference evidence="2 3" key="1">
    <citation type="submission" date="2024-04" db="EMBL/GenBank/DDBJ databases">
        <title>Tritrichomonas musculus Genome.</title>
        <authorList>
            <person name="Alves-Ferreira E."/>
            <person name="Grigg M."/>
            <person name="Lorenzi H."/>
            <person name="Galac M."/>
        </authorList>
    </citation>
    <scope>NUCLEOTIDE SEQUENCE [LARGE SCALE GENOMIC DNA]</scope>
    <source>
        <strain evidence="2 3">EAF2021</strain>
    </source>
</reference>
<comment type="caution">
    <text evidence="2">The sequence shown here is derived from an EMBL/GenBank/DDBJ whole genome shotgun (WGS) entry which is preliminary data.</text>
</comment>
<dbReference type="PANTHER" id="PTHR44329">
    <property type="entry name" value="SERINE/THREONINE-PROTEIN KINASE TNNI3K-RELATED"/>
    <property type="match status" value="1"/>
</dbReference>